<evidence type="ECO:0000313" key="7">
    <source>
        <dbReference type="EMBL" id="HJG90429.1"/>
    </source>
</evidence>
<dbReference type="Pfam" id="PF02653">
    <property type="entry name" value="BPD_transp_2"/>
    <property type="match status" value="1"/>
</dbReference>
<keyword evidence="5 6" id="KW-0472">Membrane</keyword>
<dbReference type="Proteomes" id="UP000742460">
    <property type="component" value="Unassembled WGS sequence"/>
</dbReference>
<sequence>MSTPDSGATTADAPAAARSTPPAWKVWLQQGLAFGTLIALVIVFWAASPRFLTWSNISGILLATAVIGILALGTTFVITTAGIDLSIGTGMTLCSVMTGIFAVNLGLPMPVAVLLGILTGGLIGLINGLNVAVLGLPPFIATLAMMMVAQGLALVISGVAPIYFHDVEGFQAIALGKLIPGLSNAVLIMFLVAALAWFLLSKTVLGRITVAIGSNEEAARLSGIDVRRWKLLIYVVAGLFTGVAGVVMAARLGSAQPQLGVGYELQAIAAVIIGGTSLMGGRGSIIGTLIGALIMSVLINGLRILSIQTEWQNVVVGVVIALAVFFDTLRNKRAA</sequence>
<dbReference type="AlphaFoldDB" id="A0A921SWD0"/>
<evidence type="ECO:0000256" key="5">
    <source>
        <dbReference type="ARBA" id="ARBA00023136"/>
    </source>
</evidence>
<evidence type="ECO:0000256" key="6">
    <source>
        <dbReference type="SAM" id="Phobius"/>
    </source>
</evidence>
<proteinExistence type="predicted"/>
<keyword evidence="3 6" id="KW-0812">Transmembrane</keyword>
<dbReference type="GO" id="GO:0005886">
    <property type="term" value="C:plasma membrane"/>
    <property type="evidence" value="ECO:0007669"/>
    <property type="project" value="UniProtKB-SubCell"/>
</dbReference>
<feature type="transmembrane region" description="Helical" evidence="6">
    <location>
        <begin position="139"/>
        <end position="163"/>
    </location>
</feature>
<evidence type="ECO:0000256" key="4">
    <source>
        <dbReference type="ARBA" id="ARBA00022989"/>
    </source>
</evidence>
<evidence type="ECO:0000313" key="8">
    <source>
        <dbReference type="Proteomes" id="UP000742460"/>
    </source>
</evidence>
<feature type="transmembrane region" description="Helical" evidence="6">
    <location>
        <begin position="175"/>
        <end position="200"/>
    </location>
</feature>
<comment type="subcellular location">
    <subcellularLocation>
        <location evidence="1">Cell membrane</location>
        <topology evidence="1">Multi-pass membrane protein</topology>
    </subcellularLocation>
</comment>
<evidence type="ECO:0000256" key="3">
    <source>
        <dbReference type="ARBA" id="ARBA00022692"/>
    </source>
</evidence>
<organism evidence="7 8">
    <name type="scientific">Brachybacterium massiliense</name>
    <dbReference type="NCBI Taxonomy" id="1755098"/>
    <lineage>
        <taxon>Bacteria</taxon>
        <taxon>Bacillati</taxon>
        <taxon>Actinomycetota</taxon>
        <taxon>Actinomycetes</taxon>
        <taxon>Micrococcales</taxon>
        <taxon>Dermabacteraceae</taxon>
        <taxon>Brachybacterium</taxon>
    </lineage>
</organism>
<dbReference type="CDD" id="cd06579">
    <property type="entry name" value="TM_PBP1_transp_AraH_like"/>
    <property type="match status" value="1"/>
</dbReference>
<keyword evidence="2" id="KW-1003">Cell membrane</keyword>
<name>A0A921SWD0_9MICO</name>
<evidence type="ECO:0000256" key="1">
    <source>
        <dbReference type="ARBA" id="ARBA00004651"/>
    </source>
</evidence>
<feature type="transmembrane region" description="Helical" evidence="6">
    <location>
        <begin position="285"/>
        <end position="305"/>
    </location>
</feature>
<feature type="transmembrane region" description="Helical" evidence="6">
    <location>
        <begin position="311"/>
        <end position="329"/>
    </location>
</feature>
<feature type="transmembrane region" description="Helical" evidence="6">
    <location>
        <begin position="112"/>
        <end position="133"/>
    </location>
</feature>
<gene>
    <name evidence="7" type="ORF">K8V81_01760</name>
</gene>
<dbReference type="InterPro" id="IPR001851">
    <property type="entry name" value="ABC_transp_permease"/>
</dbReference>
<reference evidence="7" key="1">
    <citation type="journal article" date="2021" name="PeerJ">
        <title>Extensive microbial diversity within the chicken gut microbiome revealed by metagenomics and culture.</title>
        <authorList>
            <person name="Gilroy R."/>
            <person name="Ravi A."/>
            <person name="Getino M."/>
            <person name="Pursley I."/>
            <person name="Horton D.L."/>
            <person name="Alikhan N.F."/>
            <person name="Baker D."/>
            <person name="Gharbi K."/>
            <person name="Hall N."/>
            <person name="Watson M."/>
            <person name="Adriaenssens E.M."/>
            <person name="Foster-Nyarko E."/>
            <person name="Jarju S."/>
            <person name="Secka A."/>
            <person name="Antonio M."/>
            <person name="Oren A."/>
            <person name="Chaudhuri R.R."/>
            <person name="La Ragione R."/>
            <person name="Hildebrand F."/>
            <person name="Pallen M.J."/>
        </authorList>
    </citation>
    <scope>NUCLEOTIDE SEQUENCE</scope>
    <source>
        <strain evidence="7">ChiGjej5B5-22894</strain>
    </source>
</reference>
<dbReference type="PANTHER" id="PTHR32196:SF72">
    <property type="entry name" value="RIBOSE IMPORT PERMEASE PROTEIN RBSC"/>
    <property type="match status" value="1"/>
</dbReference>
<dbReference type="PANTHER" id="PTHR32196">
    <property type="entry name" value="ABC TRANSPORTER PERMEASE PROTEIN YPHD-RELATED-RELATED"/>
    <property type="match status" value="1"/>
</dbReference>
<keyword evidence="4 6" id="KW-1133">Transmembrane helix</keyword>
<protein>
    <submittedName>
        <fullName evidence="7">ABC transporter permease</fullName>
    </submittedName>
</protein>
<dbReference type="GO" id="GO:0022857">
    <property type="term" value="F:transmembrane transporter activity"/>
    <property type="evidence" value="ECO:0007669"/>
    <property type="project" value="InterPro"/>
</dbReference>
<evidence type="ECO:0000256" key="2">
    <source>
        <dbReference type="ARBA" id="ARBA00022475"/>
    </source>
</evidence>
<dbReference type="EMBL" id="DYUE01000048">
    <property type="protein sequence ID" value="HJG90429.1"/>
    <property type="molecule type" value="Genomic_DNA"/>
</dbReference>
<comment type="caution">
    <text evidence="7">The sequence shown here is derived from an EMBL/GenBank/DDBJ whole genome shotgun (WGS) entry which is preliminary data.</text>
</comment>
<accession>A0A921SWD0</accession>
<reference evidence="7" key="2">
    <citation type="submission" date="2021-09" db="EMBL/GenBank/DDBJ databases">
        <authorList>
            <person name="Gilroy R."/>
        </authorList>
    </citation>
    <scope>NUCLEOTIDE SEQUENCE</scope>
    <source>
        <strain evidence="7">ChiGjej5B5-22894</strain>
    </source>
</reference>
<feature type="transmembrane region" description="Helical" evidence="6">
    <location>
        <begin position="27"/>
        <end position="47"/>
    </location>
</feature>
<feature type="transmembrane region" description="Helical" evidence="6">
    <location>
        <begin position="59"/>
        <end position="79"/>
    </location>
</feature>
<feature type="transmembrane region" description="Helical" evidence="6">
    <location>
        <begin position="231"/>
        <end position="250"/>
    </location>
</feature>